<feature type="compositionally biased region" description="Polar residues" evidence="2">
    <location>
        <begin position="131"/>
        <end position="144"/>
    </location>
</feature>
<evidence type="ECO:0000313" key="4">
    <source>
        <dbReference type="Proteomes" id="UP000494256"/>
    </source>
</evidence>
<feature type="compositionally biased region" description="Gly residues" evidence="2">
    <location>
        <begin position="340"/>
        <end position="361"/>
    </location>
</feature>
<name>A0A8S1BMD9_ARCPL</name>
<evidence type="ECO:0000313" key="3">
    <source>
        <dbReference type="EMBL" id="CAB3259834.1"/>
    </source>
</evidence>
<dbReference type="AlphaFoldDB" id="A0A8S1BMD9"/>
<dbReference type="Proteomes" id="UP000494256">
    <property type="component" value="Unassembled WGS sequence"/>
</dbReference>
<dbReference type="OrthoDB" id="7460477at2759"/>
<dbReference type="EMBL" id="CADEBD010000745">
    <property type="protein sequence ID" value="CAB3259834.1"/>
    <property type="molecule type" value="Genomic_DNA"/>
</dbReference>
<feature type="compositionally biased region" description="Low complexity" evidence="2">
    <location>
        <begin position="75"/>
        <end position="84"/>
    </location>
</feature>
<gene>
    <name evidence="3" type="ORF">APLA_LOCUS16773</name>
</gene>
<keyword evidence="1" id="KW-0175">Coiled coil</keyword>
<accession>A0A8S1BMD9</accession>
<sequence>MENINKNIKKRSENQSQKKKASKTDSEMKEKRSSGVDGSSTEGKIASGTPISVGLPEVSLTLVSGSRRASDRLRSGSAASSDGAEAMEAEHRSDSRKRGRSGDVETDTSQEMMPPKVASSRRGRARKPASASVSTPSGSAFSNAESYRNVRVDGEAVAEEEIADLLLKVREPVGGNAPQAPVFVQERAKAAVAVIHKVATKSVNLKGSFVRALKDSSSALSEVVEGLVGDVSRLQVANERLTERVNELSAQFARFQANLPDREAPSASQPAPTTNSGAFDSQLREILIAVGNMLDGRLAGLEARLPPAPVVRPPLAGRPRLLRGGGVCPDSIGSPKAEEGGQGTGPGAGQGAGQSAGQDGA</sequence>
<comment type="caution">
    <text evidence="3">The sequence shown here is derived from an EMBL/GenBank/DDBJ whole genome shotgun (WGS) entry which is preliminary data.</text>
</comment>
<evidence type="ECO:0000256" key="2">
    <source>
        <dbReference type="SAM" id="MobiDB-lite"/>
    </source>
</evidence>
<feature type="region of interest" description="Disordered" evidence="2">
    <location>
        <begin position="1"/>
        <end position="144"/>
    </location>
</feature>
<feature type="region of interest" description="Disordered" evidence="2">
    <location>
        <begin position="312"/>
        <end position="361"/>
    </location>
</feature>
<reference evidence="3 4" key="1">
    <citation type="submission" date="2020-04" db="EMBL/GenBank/DDBJ databases">
        <authorList>
            <person name="Wallbank WR R."/>
            <person name="Pardo Diaz C."/>
            <person name="Kozak K."/>
            <person name="Martin S."/>
            <person name="Jiggins C."/>
            <person name="Moest M."/>
            <person name="Warren A I."/>
            <person name="Byers J.R.P. K."/>
            <person name="Montejo-Kovacevich G."/>
            <person name="Yen C E."/>
        </authorList>
    </citation>
    <scope>NUCLEOTIDE SEQUENCE [LARGE SCALE GENOMIC DNA]</scope>
</reference>
<evidence type="ECO:0000256" key="1">
    <source>
        <dbReference type="SAM" id="Coils"/>
    </source>
</evidence>
<protein>
    <submittedName>
        <fullName evidence="3">Uncharacterized protein</fullName>
    </submittedName>
</protein>
<feature type="coiled-coil region" evidence="1">
    <location>
        <begin position="231"/>
        <end position="258"/>
    </location>
</feature>
<proteinExistence type="predicted"/>
<feature type="compositionally biased region" description="Basic and acidic residues" evidence="2">
    <location>
        <begin position="22"/>
        <end position="34"/>
    </location>
</feature>
<organism evidence="3 4">
    <name type="scientific">Arctia plantaginis</name>
    <name type="common">Wood tiger moth</name>
    <name type="synonym">Phalaena plantaginis</name>
    <dbReference type="NCBI Taxonomy" id="874455"/>
    <lineage>
        <taxon>Eukaryota</taxon>
        <taxon>Metazoa</taxon>
        <taxon>Ecdysozoa</taxon>
        <taxon>Arthropoda</taxon>
        <taxon>Hexapoda</taxon>
        <taxon>Insecta</taxon>
        <taxon>Pterygota</taxon>
        <taxon>Neoptera</taxon>
        <taxon>Endopterygota</taxon>
        <taxon>Lepidoptera</taxon>
        <taxon>Glossata</taxon>
        <taxon>Ditrysia</taxon>
        <taxon>Noctuoidea</taxon>
        <taxon>Erebidae</taxon>
        <taxon>Arctiinae</taxon>
        <taxon>Arctia</taxon>
    </lineage>
</organism>